<organism evidence="1 2">
    <name type="scientific">Reticulomyxa filosa</name>
    <dbReference type="NCBI Taxonomy" id="46433"/>
    <lineage>
        <taxon>Eukaryota</taxon>
        <taxon>Sar</taxon>
        <taxon>Rhizaria</taxon>
        <taxon>Retaria</taxon>
        <taxon>Foraminifera</taxon>
        <taxon>Monothalamids</taxon>
        <taxon>Reticulomyxidae</taxon>
        <taxon>Reticulomyxa</taxon>
    </lineage>
</organism>
<dbReference type="Proteomes" id="UP000023152">
    <property type="component" value="Unassembled WGS sequence"/>
</dbReference>
<sequence>MYIVCVIFFSCCNISPQNNKKKKRETKDQRKKRVINSSNAINSNESYEKEMTITTYRPKNYQNRWKEQNFLKAIEVKHLLVSFFYKQFKINLLLFFYLKLQELAYHKATNSGAIVSQVMEPQMKTKNIYKTLKQILLAYLGNSIQMNNLFLQKHTVLKSIYSFENQKTGYLNICSNVESFCRDYNRNKLKRLIHFEE</sequence>
<comment type="caution">
    <text evidence="1">The sequence shown here is derived from an EMBL/GenBank/DDBJ whole genome shotgun (WGS) entry which is preliminary data.</text>
</comment>
<keyword evidence="2" id="KW-1185">Reference proteome</keyword>
<dbReference type="EMBL" id="ASPP01003063">
    <property type="protein sequence ID" value="ETO33888.1"/>
    <property type="molecule type" value="Genomic_DNA"/>
</dbReference>
<name>X6P716_RETFI</name>
<evidence type="ECO:0000313" key="2">
    <source>
        <dbReference type="Proteomes" id="UP000023152"/>
    </source>
</evidence>
<protein>
    <submittedName>
        <fullName evidence="1">Uncharacterized protein</fullName>
    </submittedName>
</protein>
<proteinExistence type="predicted"/>
<accession>X6P716</accession>
<dbReference type="AlphaFoldDB" id="X6P716"/>
<gene>
    <name evidence="1" type="ORF">RFI_03208</name>
</gene>
<feature type="non-terminal residue" evidence="1">
    <location>
        <position position="197"/>
    </location>
</feature>
<evidence type="ECO:0000313" key="1">
    <source>
        <dbReference type="EMBL" id="ETO33888.1"/>
    </source>
</evidence>
<reference evidence="1 2" key="1">
    <citation type="journal article" date="2013" name="Curr. Biol.">
        <title>The Genome of the Foraminiferan Reticulomyxa filosa.</title>
        <authorList>
            <person name="Glockner G."/>
            <person name="Hulsmann N."/>
            <person name="Schleicher M."/>
            <person name="Noegel A.A."/>
            <person name="Eichinger L."/>
            <person name="Gallinger C."/>
            <person name="Pawlowski J."/>
            <person name="Sierra R."/>
            <person name="Euteneuer U."/>
            <person name="Pillet L."/>
            <person name="Moustafa A."/>
            <person name="Platzer M."/>
            <person name="Groth M."/>
            <person name="Szafranski K."/>
            <person name="Schliwa M."/>
        </authorList>
    </citation>
    <scope>NUCLEOTIDE SEQUENCE [LARGE SCALE GENOMIC DNA]</scope>
</reference>